<dbReference type="PANTHER" id="PTHR43713">
    <property type="entry name" value="GLUTAMATE-1-SEMIALDEHYDE 2,1-AMINOMUTASE"/>
    <property type="match status" value="1"/>
</dbReference>
<keyword evidence="5" id="KW-1185">Reference proteome</keyword>
<proteinExistence type="inferred from homology"/>
<comment type="cofactor">
    <cofactor evidence="1">
        <name>pyridoxal 5'-phosphate</name>
        <dbReference type="ChEBI" id="CHEBI:597326"/>
    </cofactor>
</comment>
<accession>A0ABP2XGH3</accession>
<dbReference type="InterPro" id="IPR015422">
    <property type="entry name" value="PyrdxlP-dep_Trfase_small"/>
</dbReference>
<evidence type="ECO:0000313" key="5">
    <source>
        <dbReference type="Proteomes" id="UP000016064"/>
    </source>
</evidence>
<evidence type="ECO:0000256" key="1">
    <source>
        <dbReference type="ARBA" id="ARBA00001933"/>
    </source>
</evidence>
<protein>
    <submittedName>
        <fullName evidence="4">Aminotransferase class-III family protein</fullName>
    </submittedName>
</protein>
<keyword evidence="2 3" id="KW-0663">Pyridoxal phosphate</keyword>
<dbReference type="SUPFAM" id="SSF53383">
    <property type="entry name" value="PLP-dependent transferases"/>
    <property type="match status" value="1"/>
</dbReference>
<gene>
    <name evidence="4" type="ORF">H359_0683</name>
</gene>
<comment type="similarity">
    <text evidence="3">Belongs to the class-III pyridoxal-phosphate-dependent aminotransferase family.</text>
</comment>
<keyword evidence="4" id="KW-0032">Aminotransferase</keyword>
<name>A0ABP2XGH3_9CHLA</name>
<dbReference type="PROSITE" id="PS00600">
    <property type="entry name" value="AA_TRANSFER_CLASS_3"/>
    <property type="match status" value="1"/>
</dbReference>
<dbReference type="Gene3D" id="3.40.640.10">
    <property type="entry name" value="Type I PLP-dependent aspartate aminotransferase-like (Major domain)"/>
    <property type="match status" value="1"/>
</dbReference>
<reference evidence="4 5" key="1">
    <citation type="submission" date="2013-07" db="EMBL/GenBank/DDBJ databases">
        <title>Isolation of a new Chlamydia species from the feral Sacred Ibis (Threskiornis aethiopicus): Chlamydia ibidis.</title>
        <authorList>
            <person name="Vorimore F."/>
            <person name="Hsia R.-C."/>
            <person name="Huot-Creasy H."/>
            <person name="Bastian S."/>
            <person name="Deruyter L."/>
            <person name="Passet A."/>
            <person name="Sachse K."/>
            <person name="Bavoil P."/>
            <person name="Myers G."/>
            <person name="Laroucau K."/>
        </authorList>
    </citation>
    <scope>NUCLEOTIDE SEQUENCE [LARGE SCALE GENOMIC DNA]</scope>
    <source>
        <strain evidence="4 5">10-1398/6</strain>
    </source>
</reference>
<dbReference type="GO" id="GO:0008483">
    <property type="term" value="F:transaminase activity"/>
    <property type="evidence" value="ECO:0007669"/>
    <property type="project" value="UniProtKB-KW"/>
</dbReference>
<keyword evidence="4" id="KW-0808">Transferase</keyword>
<comment type="caution">
    <text evidence="4">The sequence shown here is derived from an EMBL/GenBank/DDBJ whole genome shotgun (WGS) entry which is preliminary data.</text>
</comment>
<dbReference type="InterPro" id="IPR015421">
    <property type="entry name" value="PyrdxlP-dep_Trfase_major"/>
</dbReference>
<dbReference type="InterPro" id="IPR015424">
    <property type="entry name" value="PyrdxlP-dep_Trfase"/>
</dbReference>
<dbReference type="Gene3D" id="3.90.1150.10">
    <property type="entry name" value="Aspartate Aminotransferase, domain 1"/>
    <property type="match status" value="1"/>
</dbReference>
<dbReference type="Pfam" id="PF00202">
    <property type="entry name" value="Aminotran_3"/>
    <property type="match status" value="1"/>
</dbReference>
<evidence type="ECO:0000256" key="3">
    <source>
        <dbReference type="RuleBase" id="RU003560"/>
    </source>
</evidence>
<dbReference type="Proteomes" id="UP000016064">
    <property type="component" value="Unassembled WGS sequence"/>
</dbReference>
<evidence type="ECO:0000256" key="2">
    <source>
        <dbReference type="ARBA" id="ARBA00022898"/>
    </source>
</evidence>
<dbReference type="InterPro" id="IPR049704">
    <property type="entry name" value="Aminotrans_3_PPA_site"/>
</dbReference>
<dbReference type="CDD" id="cd00610">
    <property type="entry name" value="OAT_like"/>
    <property type="match status" value="1"/>
</dbReference>
<dbReference type="PANTHER" id="PTHR43713:SF3">
    <property type="entry name" value="GLUTAMATE-1-SEMIALDEHYDE 2,1-AMINOMUTASE 1, CHLOROPLASTIC-RELATED"/>
    <property type="match status" value="1"/>
</dbReference>
<organism evidence="4 5">
    <name type="scientific">Chlamydia ibidis 10-1398/6</name>
    <dbReference type="NCBI Taxonomy" id="1046581"/>
    <lineage>
        <taxon>Bacteria</taxon>
        <taxon>Pseudomonadati</taxon>
        <taxon>Chlamydiota</taxon>
        <taxon>Chlamydiia</taxon>
        <taxon>Chlamydiales</taxon>
        <taxon>Chlamydiaceae</taxon>
        <taxon>Chlamydia/Chlamydophila group</taxon>
        <taxon>Chlamydia</taxon>
    </lineage>
</organism>
<evidence type="ECO:0000313" key="4">
    <source>
        <dbReference type="EMBL" id="EQM62617.1"/>
    </source>
</evidence>
<dbReference type="NCBIfam" id="NF000818">
    <property type="entry name" value="PRK00062.1"/>
    <property type="match status" value="1"/>
</dbReference>
<dbReference type="RefSeq" id="WP_020370234.1">
    <property type="nucleotide sequence ID" value="NZ_APJW01000002.1"/>
</dbReference>
<sequence length="432" mass="47795">MTVAKSKSWSYQEACQYFPGGVNSPVRACCSVGIVPPVISRAYRDLFFDHNDLKYIDFCGSWGSLIHGHCHPEILDAIISSVSRGTSYGLTCEYEIAFASYLFSVLNLSEHKIRFVSSGTEATMTAVRLACAFSERKVVIKFAGCYHGHSDVLLSGTPITQNNWHIVRDIVSSHSGSSLPLTLELPYNDVITLQNVMEEIGERVACVIFEPVCANMGVVLPDEGFLDCIFEECRRFSSISIMDEVVTGFRLGISDKNNSENIPDLTVYGKILGGGMPVAALLGKDKIMKHLKPIGSVFQAGTLSGNPIAMAAGRASVRLCAQSGFYNRLDELVEFFFLPIEKIIDTEHLPVSLVRTGSMFSFFFRSQAPRNLQEVLQSDSELFRRFYSEVFVKGVYLSPSPVESSFISAAHSQEHLQYAQNVLIESLLKVLQ</sequence>
<dbReference type="EMBL" id="APJW01000002">
    <property type="protein sequence ID" value="EQM62617.1"/>
    <property type="molecule type" value="Genomic_DNA"/>
</dbReference>
<dbReference type="InterPro" id="IPR005814">
    <property type="entry name" value="Aminotrans_3"/>
</dbReference>